<dbReference type="GO" id="GO:0016702">
    <property type="term" value="F:oxidoreductase activity, acting on single donors with incorporation of molecular oxygen, incorporation of two atoms of oxygen"/>
    <property type="evidence" value="ECO:0007669"/>
    <property type="project" value="InterPro"/>
</dbReference>
<evidence type="ECO:0000259" key="13">
    <source>
        <dbReference type="PROSITE" id="PS50095"/>
    </source>
</evidence>
<dbReference type="EMBL" id="JAKUCV010004192">
    <property type="protein sequence ID" value="KAJ4836236.1"/>
    <property type="molecule type" value="Genomic_DNA"/>
</dbReference>
<comment type="similarity">
    <text evidence="1">Belongs to the lipoxygenase family.</text>
</comment>
<dbReference type="PROSITE" id="PS00081">
    <property type="entry name" value="LIPOXYGENASE_2"/>
    <property type="match status" value="1"/>
</dbReference>
<dbReference type="Gene3D" id="4.10.372.10">
    <property type="entry name" value="Lipoxygenase-1, Domain 3"/>
    <property type="match status" value="1"/>
</dbReference>
<accession>A0A9Q0JB93</accession>
<organism evidence="15 16">
    <name type="scientific">Turnera subulata</name>
    <dbReference type="NCBI Taxonomy" id="218843"/>
    <lineage>
        <taxon>Eukaryota</taxon>
        <taxon>Viridiplantae</taxon>
        <taxon>Streptophyta</taxon>
        <taxon>Embryophyta</taxon>
        <taxon>Tracheophyta</taxon>
        <taxon>Spermatophyta</taxon>
        <taxon>Magnoliopsida</taxon>
        <taxon>eudicotyledons</taxon>
        <taxon>Gunneridae</taxon>
        <taxon>Pentapetalae</taxon>
        <taxon>rosids</taxon>
        <taxon>fabids</taxon>
        <taxon>Malpighiales</taxon>
        <taxon>Passifloraceae</taxon>
        <taxon>Turnera</taxon>
    </lineage>
</organism>
<keyword evidence="10" id="KW-0275">Fatty acid biosynthesis</keyword>
<dbReference type="SUPFAM" id="SSF48484">
    <property type="entry name" value="Lipoxigenase"/>
    <property type="match status" value="1"/>
</dbReference>
<feature type="domain" description="Lipoxygenase" evidence="14">
    <location>
        <begin position="157"/>
        <end position="834"/>
    </location>
</feature>
<dbReference type="InterPro" id="IPR036392">
    <property type="entry name" value="PLAT/LH2_dom_sf"/>
</dbReference>
<dbReference type="Gene3D" id="2.60.60.20">
    <property type="entry name" value="PLAT/LH2 domain"/>
    <property type="match status" value="1"/>
</dbReference>
<dbReference type="InterPro" id="IPR013819">
    <property type="entry name" value="LipOase_C"/>
</dbReference>
<gene>
    <name evidence="15" type="ORF">Tsubulata_030641</name>
</gene>
<evidence type="ECO:0000256" key="12">
    <source>
        <dbReference type="SAM" id="MobiDB-lite"/>
    </source>
</evidence>
<evidence type="ECO:0000256" key="7">
    <source>
        <dbReference type="ARBA" id="ARBA00023002"/>
    </source>
</evidence>
<dbReference type="Gene3D" id="1.20.245.10">
    <property type="entry name" value="Lipoxygenase-1, Domain 5"/>
    <property type="match status" value="1"/>
</dbReference>
<evidence type="ECO:0000256" key="1">
    <source>
        <dbReference type="ARBA" id="ARBA00009419"/>
    </source>
</evidence>
<dbReference type="GO" id="GO:0031408">
    <property type="term" value="P:oxylipin biosynthetic process"/>
    <property type="evidence" value="ECO:0007669"/>
    <property type="project" value="UniProtKB-KW"/>
</dbReference>
<comment type="caution">
    <text evidence="11">Lacks conserved residue(s) required for the propagation of feature annotation.</text>
</comment>
<evidence type="ECO:0000256" key="11">
    <source>
        <dbReference type="PROSITE-ProRule" id="PRU00152"/>
    </source>
</evidence>
<dbReference type="GO" id="GO:0034440">
    <property type="term" value="P:lipid oxidation"/>
    <property type="evidence" value="ECO:0007669"/>
    <property type="project" value="InterPro"/>
</dbReference>
<reference evidence="15" key="2">
    <citation type="journal article" date="2023" name="Plants (Basel)">
        <title>Annotation of the Turnera subulata (Passifloraceae) Draft Genome Reveals the S-Locus Evolved after the Divergence of Turneroideae from Passifloroideae in a Stepwise Manner.</title>
        <authorList>
            <person name="Henning P.M."/>
            <person name="Roalson E.H."/>
            <person name="Mir W."/>
            <person name="McCubbin A.G."/>
            <person name="Shore J.S."/>
        </authorList>
    </citation>
    <scope>NUCLEOTIDE SEQUENCE</scope>
    <source>
        <strain evidence="15">F60SS</strain>
    </source>
</reference>
<evidence type="ECO:0000313" key="16">
    <source>
        <dbReference type="Proteomes" id="UP001141552"/>
    </source>
</evidence>
<sequence length="834" mass="94590">MGSYNPLSNLTSLTKTETGFEVRAVITVKVTVGGLFDNIGVTRPLDEINEAVSTAFLLELVSSQLDANGEEKETIQAYASKISQTFKQIRYAATFTVPEDFGEVGALMLENQLRKEVFIKDIVLEGFPAGPFTVFCDSWAHSKSVNPTKRVFFTNKSYLPSETPEGLRSLREQELENLRGNGQGERQPSDRIYDYDKYNDLGDPDSTPPKARPVLGGHQHPYPRRCRTGRPPTQCVKKLRALLNAFLPGLQAVLTDNTKKFRFFTEIDNLYSDGDCEGKDKDEEDDEDSMPKRGFKLPSQLGTIGAILPTLIKIFREGGDAFLLFDLPGIIDKDRFSWLTDEEFARQTLAGLNPLSIQLVTEQEWPLRSKLDPKVYGPPESLITEEIIEREISDCMTFREALKQNKLFMLDYHDLLLPYVSKVREIDDTILYGSRTVFFLTEEGTLRPVAIELTRPPIGDKPQWKEVYTPSYDTRMVGCGGWQKLMFVRMTLGTISLSVTEPYIIAANRQLSAMHPVHRLLKPHFRYTMEINALARGSLINADGIIEKTFAPREYCIELSSVAYDKLWRFDREALPADLIARGMAVEDKDARHGLRLTIEDYPYANDGLVLWDATKEWVSDYVDFYYPEECKVESDQELQAWWTEVRTKGHEDKKNEPWWPVLNTKRHLVQVLTTIIWVASAHHAGVNFGQYEYGGYFPNHPSIARTNMPTEDSTEEKFKEFLKHPEDALLQCFPSQLQALQVTAVLDILSSHSPDEEYIGGKLEPSWEDEPEIKAAFERFSGKLMELEGIIDARNSDFTKKNRTGAGVIPYELLKPYSTAGVTGKGVPNSISI</sequence>
<dbReference type="Pfam" id="PF00305">
    <property type="entry name" value="Lipoxygenase"/>
    <property type="match status" value="2"/>
</dbReference>
<feature type="region of interest" description="Disordered" evidence="12">
    <location>
        <begin position="178"/>
        <end position="230"/>
    </location>
</feature>
<evidence type="ECO:0000259" key="14">
    <source>
        <dbReference type="PROSITE" id="PS51393"/>
    </source>
</evidence>
<dbReference type="SUPFAM" id="SSF49723">
    <property type="entry name" value="Lipase/lipooxygenase domain (PLAT/LH2 domain)"/>
    <property type="match status" value="1"/>
</dbReference>
<keyword evidence="9" id="KW-0443">Lipid metabolism</keyword>
<dbReference type="FunFam" id="1.20.245.10:FF:000002">
    <property type="entry name" value="Lipoxygenase"/>
    <property type="match status" value="1"/>
</dbReference>
<evidence type="ECO:0008006" key="17">
    <source>
        <dbReference type="Google" id="ProtNLM"/>
    </source>
</evidence>
<dbReference type="InterPro" id="IPR020834">
    <property type="entry name" value="LipOase_CS"/>
</dbReference>
<dbReference type="GO" id="GO:0006633">
    <property type="term" value="P:fatty acid biosynthetic process"/>
    <property type="evidence" value="ECO:0007669"/>
    <property type="project" value="UniProtKB-KW"/>
</dbReference>
<proteinExistence type="inferred from homology"/>
<keyword evidence="16" id="KW-1185">Reference proteome</keyword>
<evidence type="ECO:0000256" key="8">
    <source>
        <dbReference type="ARBA" id="ARBA00023004"/>
    </source>
</evidence>
<evidence type="ECO:0000256" key="10">
    <source>
        <dbReference type="ARBA" id="ARBA00023160"/>
    </source>
</evidence>
<dbReference type="InterPro" id="IPR001024">
    <property type="entry name" value="PLAT/LH2_dom"/>
</dbReference>
<dbReference type="PANTHER" id="PTHR11771">
    <property type="entry name" value="LIPOXYGENASE"/>
    <property type="match status" value="1"/>
</dbReference>
<reference evidence="15" key="1">
    <citation type="submission" date="2022-02" db="EMBL/GenBank/DDBJ databases">
        <authorList>
            <person name="Henning P.M."/>
            <person name="McCubbin A.G."/>
            <person name="Shore J.S."/>
        </authorList>
    </citation>
    <scope>NUCLEOTIDE SEQUENCE</scope>
    <source>
        <strain evidence="15">F60SS</strain>
        <tissue evidence="15">Leaves</tissue>
    </source>
</reference>
<keyword evidence="8" id="KW-0408">Iron</keyword>
<dbReference type="GO" id="GO:0046872">
    <property type="term" value="F:metal ion binding"/>
    <property type="evidence" value="ECO:0007669"/>
    <property type="project" value="UniProtKB-KW"/>
</dbReference>
<protein>
    <recommendedName>
        <fullName evidence="17">Lipoxygenase</fullName>
    </recommendedName>
</protein>
<dbReference type="InterPro" id="IPR027433">
    <property type="entry name" value="Lipoxygenase_dom_3"/>
</dbReference>
<keyword evidence="2" id="KW-0444">Lipid biosynthesis</keyword>
<dbReference type="AlphaFoldDB" id="A0A9Q0JB93"/>
<comment type="caution">
    <text evidence="15">The sequence shown here is derived from an EMBL/GenBank/DDBJ whole genome shotgun (WGS) entry which is preliminary data.</text>
</comment>
<dbReference type="PRINTS" id="PR00468">
    <property type="entry name" value="PLTLPOXGNASE"/>
</dbReference>
<evidence type="ECO:0000256" key="4">
    <source>
        <dbReference type="ARBA" id="ARBA00022767"/>
    </source>
</evidence>
<evidence type="ECO:0000256" key="3">
    <source>
        <dbReference type="ARBA" id="ARBA00022723"/>
    </source>
</evidence>
<evidence type="ECO:0000313" key="15">
    <source>
        <dbReference type="EMBL" id="KAJ4836236.1"/>
    </source>
</evidence>
<keyword evidence="3" id="KW-0479">Metal-binding</keyword>
<keyword evidence="4" id="KW-0925">Oxylipin biosynthesis</keyword>
<keyword evidence="7" id="KW-0560">Oxidoreductase</keyword>
<dbReference type="Proteomes" id="UP001141552">
    <property type="component" value="Unassembled WGS sequence"/>
</dbReference>
<dbReference type="OrthoDB" id="407298at2759"/>
<keyword evidence="5" id="KW-0276">Fatty acid metabolism</keyword>
<dbReference type="PROSITE" id="PS50095">
    <property type="entry name" value="PLAT"/>
    <property type="match status" value="1"/>
</dbReference>
<dbReference type="InterPro" id="IPR001246">
    <property type="entry name" value="LipOase_plant"/>
</dbReference>
<dbReference type="Pfam" id="PF01477">
    <property type="entry name" value="PLAT"/>
    <property type="match status" value="1"/>
</dbReference>
<dbReference type="InterPro" id="IPR000907">
    <property type="entry name" value="LipOase"/>
</dbReference>
<evidence type="ECO:0000256" key="6">
    <source>
        <dbReference type="ARBA" id="ARBA00022964"/>
    </source>
</evidence>
<feature type="compositionally biased region" description="Basic and acidic residues" evidence="12">
    <location>
        <begin position="187"/>
        <end position="200"/>
    </location>
</feature>
<dbReference type="InterPro" id="IPR036226">
    <property type="entry name" value="LipOase_C_sf"/>
</dbReference>
<feature type="domain" description="PLAT" evidence="13">
    <location>
        <begin position="24"/>
        <end position="154"/>
    </location>
</feature>
<dbReference type="SMART" id="SM00308">
    <property type="entry name" value="LH2"/>
    <property type="match status" value="1"/>
</dbReference>
<dbReference type="Gene3D" id="4.10.375.10">
    <property type="entry name" value="Lipoxygenase-1, Domain 2"/>
    <property type="match status" value="1"/>
</dbReference>
<keyword evidence="6" id="KW-0223">Dioxygenase</keyword>
<evidence type="ECO:0000256" key="2">
    <source>
        <dbReference type="ARBA" id="ARBA00022516"/>
    </source>
</evidence>
<dbReference type="PROSITE" id="PS51393">
    <property type="entry name" value="LIPOXYGENASE_3"/>
    <property type="match status" value="1"/>
</dbReference>
<evidence type="ECO:0000256" key="9">
    <source>
        <dbReference type="ARBA" id="ARBA00023098"/>
    </source>
</evidence>
<dbReference type="Gene3D" id="3.10.450.60">
    <property type="match status" value="1"/>
</dbReference>
<name>A0A9Q0JB93_9ROSI</name>
<evidence type="ECO:0000256" key="5">
    <source>
        <dbReference type="ARBA" id="ARBA00022832"/>
    </source>
</evidence>
<feature type="region of interest" description="Disordered" evidence="12">
    <location>
        <begin position="274"/>
        <end position="293"/>
    </location>
</feature>